<accession>A0A4Y2PDH0</accession>
<dbReference type="Proteomes" id="UP000499080">
    <property type="component" value="Unassembled WGS sequence"/>
</dbReference>
<protein>
    <submittedName>
        <fullName evidence="2">Uncharacterized protein</fullName>
    </submittedName>
</protein>
<dbReference type="EMBL" id="BGPR01010887">
    <property type="protein sequence ID" value="GBN48530.1"/>
    <property type="molecule type" value="Genomic_DNA"/>
</dbReference>
<feature type="region of interest" description="Disordered" evidence="1">
    <location>
        <begin position="97"/>
        <end position="155"/>
    </location>
</feature>
<evidence type="ECO:0000313" key="3">
    <source>
        <dbReference type="Proteomes" id="UP000499080"/>
    </source>
</evidence>
<evidence type="ECO:0000313" key="2">
    <source>
        <dbReference type="EMBL" id="GBN48530.1"/>
    </source>
</evidence>
<dbReference type="OrthoDB" id="6427963at2759"/>
<feature type="compositionally biased region" description="Basic and acidic residues" evidence="1">
    <location>
        <begin position="105"/>
        <end position="119"/>
    </location>
</feature>
<reference evidence="2 3" key="1">
    <citation type="journal article" date="2019" name="Sci. Rep.">
        <title>Orb-weaving spider Araneus ventricosus genome elucidates the spidroin gene catalogue.</title>
        <authorList>
            <person name="Kono N."/>
            <person name="Nakamura H."/>
            <person name="Ohtoshi R."/>
            <person name="Moran D.A.P."/>
            <person name="Shinohara A."/>
            <person name="Yoshida Y."/>
            <person name="Fujiwara M."/>
            <person name="Mori M."/>
            <person name="Tomita M."/>
            <person name="Arakawa K."/>
        </authorList>
    </citation>
    <scope>NUCLEOTIDE SEQUENCE [LARGE SCALE GENOMIC DNA]</scope>
</reference>
<feature type="compositionally biased region" description="Basic and acidic residues" evidence="1">
    <location>
        <begin position="56"/>
        <end position="67"/>
    </location>
</feature>
<feature type="region of interest" description="Disordered" evidence="1">
    <location>
        <begin position="39"/>
        <end position="84"/>
    </location>
</feature>
<gene>
    <name evidence="2" type="ORF">AVEN_99481_1</name>
</gene>
<proteinExistence type="predicted"/>
<evidence type="ECO:0000256" key="1">
    <source>
        <dbReference type="SAM" id="MobiDB-lite"/>
    </source>
</evidence>
<organism evidence="2 3">
    <name type="scientific">Araneus ventricosus</name>
    <name type="common">Orbweaver spider</name>
    <name type="synonym">Epeira ventricosa</name>
    <dbReference type="NCBI Taxonomy" id="182803"/>
    <lineage>
        <taxon>Eukaryota</taxon>
        <taxon>Metazoa</taxon>
        <taxon>Ecdysozoa</taxon>
        <taxon>Arthropoda</taxon>
        <taxon>Chelicerata</taxon>
        <taxon>Arachnida</taxon>
        <taxon>Araneae</taxon>
        <taxon>Araneomorphae</taxon>
        <taxon>Entelegynae</taxon>
        <taxon>Araneoidea</taxon>
        <taxon>Araneidae</taxon>
        <taxon>Araneus</taxon>
    </lineage>
</organism>
<keyword evidence="3" id="KW-1185">Reference proteome</keyword>
<sequence length="229" mass="24992">MLISGQPVGPTFKATAPNAVWSPTSKRANLRLNCNLQTQNEMPAQIQPETPPKAANTKEDTKEDEKSPVWQPFGAPYEGPPQFRPIKLGLTQTKMTTTTTLSHNEVPKEKEIESTEVTKPESPSPSCTEKERTTSPAAGNPFSDSPVEPPSTSTAPTIFTKTGWGSHLPPSQSPTITLLQKAREGKITKGAVHIEEKPESSNYADFLYCVSHTSLEHKLACNIRSLLET</sequence>
<comment type="caution">
    <text evidence="2">The sequence shown here is derived from an EMBL/GenBank/DDBJ whole genome shotgun (WGS) entry which is preliminary data.</text>
</comment>
<dbReference type="AlphaFoldDB" id="A0A4Y2PDH0"/>
<name>A0A4Y2PDH0_ARAVE</name>